<dbReference type="InterPro" id="IPR050090">
    <property type="entry name" value="Tyrosine_recombinase_XerCD"/>
</dbReference>
<sequence>MNKNIEELQNQLNNYCDELDVLRNLSNTTIRNYKQTNETFIKYLNEMDLKMSENAENILKKYIIYLKKDKDNSYSTINKYLQQIIQFLKYLNITVEIQLPKDNTRNKKIKYLKPDEIQEVLKTVPKHNVRDKAIIQTLYRTGLRVSELSNLKKQNLNLKSTDKAIAINVFDGKGGKDRTVYIDDLTLKLVNTMIYKRTRKNRTDKTDYLFTNNTGGRLSERSIQKLVKKYATETDERLNEEGLKLGLSERLTPHTLRHSFTIYLLNYSNRPINEVQQLLGHSNISTTQIYSKVDDSTIKNSYENIKWD</sequence>
<dbReference type="InterPro" id="IPR013762">
    <property type="entry name" value="Integrase-like_cat_sf"/>
</dbReference>
<evidence type="ECO:0000313" key="7">
    <source>
        <dbReference type="EMBL" id="KZX15421.1"/>
    </source>
</evidence>
<proteinExistence type="predicted"/>
<keyword evidence="1" id="KW-0229">DNA integration</keyword>
<dbReference type="InterPro" id="IPR025269">
    <property type="entry name" value="SAM-like_dom"/>
</dbReference>
<keyword evidence="2 4" id="KW-0238">DNA-binding</keyword>
<evidence type="ECO:0000259" key="5">
    <source>
        <dbReference type="PROSITE" id="PS51898"/>
    </source>
</evidence>
<dbReference type="Gene3D" id="1.10.443.10">
    <property type="entry name" value="Intergrase catalytic core"/>
    <property type="match status" value="1"/>
</dbReference>
<dbReference type="Gene3D" id="1.10.150.130">
    <property type="match status" value="1"/>
</dbReference>
<dbReference type="PATRIC" id="fig|49547.3.peg.283"/>
<dbReference type="Pfam" id="PF00589">
    <property type="entry name" value="Phage_integrase"/>
    <property type="match status" value="1"/>
</dbReference>
<gene>
    <name evidence="7" type="primary">xerC_1</name>
    <name evidence="7" type="ORF">MBCUR_02670</name>
</gene>
<dbReference type="PROSITE" id="PS51900">
    <property type="entry name" value="CB"/>
    <property type="match status" value="1"/>
</dbReference>
<feature type="domain" description="Tyr recombinase" evidence="5">
    <location>
        <begin position="107"/>
        <end position="303"/>
    </location>
</feature>
<keyword evidence="8" id="KW-1185">Reference proteome</keyword>
<evidence type="ECO:0000259" key="6">
    <source>
        <dbReference type="PROSITE" id="PS51900"/>
    </source>
</evidence>
<dbReference type="PANTHER" id="PTHR30349">
    <property type="entry name" value="PHAGE INTEGRASE-RELATED"/>
    <property type="match status" value="1"/>
</dbReference>
<dbReference type="GO" id="GO:0015074">
    <property type="term" value="P:DNA integration"/>
    <property type="evidence" value="ECO:0007669"/>
    <property type="project" value="UniProtKB-KW"/>
</dbReference>
<dbReference type="SUPFAM" id="SSF56349">
    <property type="entry name" value="DNA breaking-rejoining enzymes"/>
    <property type="match status" value="1"/>
</dbReference>
<dbReference type="Proteomes" id="UP000077245">
    <property type="component" value="Unassembled WGS sequence"/>
</dbReference>
<evidence type="ECO:0000256" key="2">
    <source>
        <dbReference type="ARBA" id="ARBA00023125"/>
    </source>
</evidence>
<evidence type="ECO:0000256" key="3">
    <source>
        <dbReference type="ARBA" id="ARBA00023172"/>
    </source>
</evidence>
<evidence type="ECO:0000256" key="1">
    <source>
        <dbReference type="ARBA" id="ARBA00022908"/>
    </source>
</evidence>
<evidence type="ECO:0000313" key="8">
    <source>
        <dbReference type="Proteomes" id="UP000077245"/>
    </source>
</evidence>
<comment type="caution">
    <text evidence="7">The sequence shown here is derived from an EMBL/GenBank/DDBJ whole genome shotgun (WGS) entry which is preliminary data.</text>
</comment>
<dbReference type="EMBL" id="LWMV01000038">
    <property type="protein sequence ID" value="KZX15421.1"/>
    <property type="molecule type" value="Genomic_DNA"/>
</dbReference>
<protein>
    <submittedName>
        <fullName evidence="7">Tyrosine recombinase XerC</fullName>
    </submittedName>
</protein>
<dbReference type="Pfam" id="PF13102">
    <property type="entry name" value="Phage_int_SAM_5"/>
    <property type="match status" value="1"/>
</dbReference>
<dbReference type="OrthoDB" id="142231at2157"/>
<dbReference type="AlphaFoldDB" id="A0A166DBS4"/>
<dbReference type="STRING" id="49547.MBCUR_02670"/>
<dbReference type="PROSITE" id="PS51898">
    <property type="entry name" value="TYR_RECOMBINASE"/>
    <property type="match status" value="1"/>
</dbReference>
<dbReference type="InterPro" id="IPR002104">
    <property type="entry name" value="Integrase_catalytic"/>
</dbReference>
<feature type="domain" description="Core-binding (CB)" evidence="6">
    <location>
        <begin position="6"/>
        <end position="92"/>
    </location>
</feature>
<dbReference type="GO" id="GO:0003677">
    <property type="term" value="F:DNA binding"/>
    <property type="evidence" value="ECO:0007669"/>
    <property type="project" value="UniProtKB-UniRule"/>
</dbReference>
<accession>A0A166DBS4</accession>
<organism evidence="7 8">
    <name type="scientific">Methanobrevibacter curvatus</name>
    <dbReference type="NCBI Taxonomy" id="49547"/>
    <lineage>
        <taxon>Archaea</taxon>
        <taxon>Methanobacteriati</taxon>
        <taxon>Methanobacteriota</taxon>
        <taxon>Methanomada group</taxon>
        <taxon>Methanobacteria</taxon>
        <taxon>Methanobacteriales</taxon>
        <taxon>Methanobacteriaceae</taxon>
        <taxon>Methanobrevibacter</taxon>
    </lineage>
</organism>
<reference evidence="7 8" key="1">
    <citation type="submission" date="2016-04" db="EMBL/GenBank/DDBJ databases">
        <title>Genome sequence of Methanobrevibacter curvatus DSM 11111.</title>
        <authorList>
            <person name="Poehlein A."/>
            <person name="Seedorf H."/>
            <person name="Daniel R."/>
        </authorList>
    </citation>
    <scope>NUCLEOTIDE SEQUENCE [LARGE SCALE GENOMIC DNA]</scope>
    <source>
        <strain evidence="7 8">DSM 11111</strain>
    </source>
</reference>
<dbReference type="InterPro" id="IPR044068">
    <property type="entry name" value="CB"/>
</dbReference>
<dbReference type="GO" id="GO:0006310">
    <property type="term" value="P:DNA recombination"/>
    <property type="evidence" value="ECO:0007669"/>
    <property type="project" value="UniProtKB-KW"/>
</dbReference>
<dbReference type="InterPro" id="IPR010998">
    <property type="entry name" value="Integrase_recombinase_N"/>
</dbReference>
<keyword evidence="3" id="KW-0233">DNA recombination</keyword>
<dbReference type="PANTHER" id="PTHR30349:SF41">
    <property type="entry name" value="INTEGRASE_RECOMBINASE PROTEIN MJ0367-RELATED"/>
    <property type="match status" value="1"/>
</dbReference>
<evidence type="ECO:0000256" key="4">
    <source>
        <dbReference type="PROSITE-ProRule" id="PRU01248"/>
    </source>
</evidence>
<dbReference type="InterPro" id="IPR011010">
    <property type="entry name" value="DNA_brk_join_enz"/>
</dbReference>
<name>A0A166DBS4_9EURY</name>
<dbReference type="RefSeq" id="WP_067089253.1">
    <property type="nucleotide sequence ID" value="NZ_LWMV01000038.1"/>
</dbReference>